<dbReference type="SUPFAM" id="SSF50978">
    <property type="entry name" value="WD40 repeat-like"/>
    <property type="match status" value="1"/>
</dbReference>
<evidence type="ECO:0000256" key="2">
    <source>
        <dbReference type="ARBA" id="ARBA00022737"/>
    </source>
</evidence>
<evidence type="ECO:0000313" key="5">
    <source>
        <dbReference type="EMBL" id="MBI1757376.1"/>
    </source>
</evidence>
<reference evidence="5" key="1">
    <citation type="submission" date="2020-07" db="EMBL/GenBank/DDBJ databases">
        <title>Huge and variable diversity of episymbiotic CPR bacteria and DPANN archaea in groundwater ecosystems.</title>
        <authorList>
            <person name="He C.Y."/>
            <person name="Keren R."/>
            <person name="Whittaker M."/>
            <person name="Farag I.F."/>
            <person name="Doudna J."/>
            <person name="Cate J.H.D."/>
            <person name="Banfield J.F."/>
        </authorList>
    </citation>
    <scope>NUCLEOTIDE SEQUENCE</scope>
    <source>
        <strain evidence="5">NC_groundwater_17_Pr7_B-0.1um_64_12</strain>
    </source>
</reference>
<dbReference type="PROSITE" id="PS50294">
    <property type="entry name" value="WD_REPEATS_REGION"/>
    <property type="match status" value="2"/>
</dbReference>
<dbReference type="Pfam" id="PF00400">
    <property type="entry name" value="WD40"/>
    <property type="match status" value="5"/>
</dbReference>
<dbReference type="PANTHER" id="PTHR19848:SF8">
    <property type="entry name" value="F-BOX AND WD REPEAT DOMAIN CONTAINING 7"/>
    <property type="match status" value="1"/>
</dbReference>
<proteinExistence type="predicted"/>
<keyword evidence="1 3" id="KW-0853">WD repeat</keyword>
<evidence type="ECO:0000313" key="6">
    <source>
        <dbReference type="Proteomes" id="UP000727962"/>
    </source>
</evidence>
<feature type="repeat" description="WD" evidence="3">
    <location>
        <begin position="66"/>
        <end position="107"/>
    </location>
</feature>
<keyword evidence="2" id="KW-0677">Repeat</keyword>
<protein>
    <submittedName>
        <fullName evidence="5">WD40 repeat domain-containing protein</fullName>
    </submittedName>
</protein>
<evidence type="ECO:0000256" key="4">
    <source>
        <dbReference type="SAM" id="MobiDB-lite"/>
    </source>
</evidence>
<accession>A0A931M1R4</accession>
<dbReference type="PROSITE" id="PS50082">
    <property type="entry name" value="WD_REPEATS_2"/>
    <property type="match status" value="3"/>
</dbReference>
<feature type="repeat" description="WD" evidence="3">
    <location>
        <begin position="108"/>
        <end position="149"/>
    </location>
</feature>
<dbReference type="Gene3D" id="2.130.10.10">
    <property type="entry name" value="YVTN repeat-like/Quinoprotein amine dehydrogenase"/>
    <property type="match status" value="2"/>
</dbReference>
<dbReference type="PANTHER" id="PTHR19848">
    <property type="entry name" value="WD40 REPEAT PROTEIN"/>
    <property type="match status" value="1"/>
</dbReference>
<dbReference type="CDD" id="cd00200">
    <property type="entry name" value="WD40"/>
    <property type="match status" value="1"/>
</dbReference>
<dbReference type="AlphaFoldDB" id="A0A931M1R4"/>
<dbReference type="Proteomes" id="UP000727962">
    <property type="component" value="Unassembled WGS sequence"/>
</dbReference>
<feature type="repeat" description="WD" evidence="3">
    <location>
        <begin position="234"/>
        <end position="266"/>
    </location>
</feature>
<organism evidence="5 6">
    <name type="scientific">Fimbriimonas ginsengisoli</name>
    <dbReference type="NCBI Taxonomy" id="1005039"/>
    <lineage>
        <taxon>Bacteria</taxon>
        <taxon>Bacillati</taxon>
        <taxon>Armatimonadota</taxon>
        <taxon>Fimbriimonadia</taxon>
        <taxon>Fimbriimonadales</taxon>
        <taxon>Fimbriimonadaceae</taxon>
        <taxon>Fimbriimonas</taxon>
    </lineage>
</organism>
<dbReference type="EMBL" id="JACOSL010000059">
    <property type="protein sequence ID" value="MBI1757376.1"/>
    <property type="molecule type" value="Genomic_DNA"/>
</dbReference>
<evidence type="ECO:0000256" key="1">
    <source>
        <dbReference type="ARBA" id="ARBA00022574"/>
    </source>
</evidence>
<evidence type="ECO:0000256" key="3">
    <source>
        <dbReference type="PROSITE-ProRule" id="PRU00221"/>
    </source>
</evidence>
<dbReference type="InterPro" id="IPR001680">
    <property type="entry name" value="WD40_rpt"/>
</dbReference>
<dbReference type="SMART" id="SM00320">
    <property type="entry name" value="WD40"/>
    <property type="match status" value="6"/>
</dbReference>
<feature type="region of interest" description="Disordered" evidence="4">
    <location>
        <begin position="310"/>
        <end position="329"/>
    </location>
</feature>
<dbReference type="InterPro" id="IPR036322">
    <property type="entry name" value="WD40_repeat_dom_sf"/>
</dbReference>
<gene>
    <name evidence="5" type="ORF">HYR64_09755</name>
</gene>
<comment type="caution">
    <text evidence="5">The sequence shown here is derived from an EMBL/GenBank/DDBJ whole genome shotgun (WGS) entry which is preliminary data.</text>
</comment>
<dbReference type="InterPro" id="IPR015943">
    <property type="entry name" value="WD40/YVTN_repeat-like_dom_sf"/>
</dbReference>
<name>A0A931M1R4_FIMGI</name>
<sequence>MTMLSMLVAAGVGSAPLVQITPLKTYQGSHVIALAAASTGSRFAATMEDGSVRIIDASTRITGQTLIGHPQPPYAVVWSADSKLIASGDESARVFVWDVHSGQRIKTFRSHIRGIQRLSFDPKHTRLMSTGKDDVLKIYNLKTGKDEHTILGKGANFYGAMFDRKGSRILTGILGDGARLYDLSGNLVGLLKGHQGMGVNDVDLNSSGSRALTVGRDGNAIVWDMGSRAPLGALQGHKDWVQSGRFSPNGRMAATSSVDRTVRIWDTVKMTSVGILENESAIGSPLCWTGDGRYLITTDSMDELQINLVTPAQGGKEPRPSRKRHRKRG</sequence>